<dbReference type="RefSeq" id="WP_008249168.1">
    <property type="nucleotide sequence ID" value="NZ_CP014544.1"/>
</dbReference>
<evidence type="ECO:0000313" key="4">
    <source>
        <dbReference type="Proteomes" id="UP000074119"/>
    </source>
</evidence>
<dbReference type="KEGG" id="zal:AZF00_11710"/>
<dbReference type="PANTHER" id="PTHR34068">
    <property type="entry name" value="UPF0145 PROTEIN YBJQ"/>
    <property type="match status" value="1"/>
</dbReference>
<dbReference type="Gene3D" id="3.30.110.70">
    <property type="entry name" value="Hypothetical protein apc22750. Chain B"/>
    <property type="match status" value="1"/>
</dbReference>
<gene>
    <name evidence="3" type="ORF">AZF00_11710</name>
</gene>
<proteinExistence type="inferred from homology"/>
<dbReference type="EMBL" id="CP014544">
    <property type="protein sequence ID" value="AMO68922.1"/>
    <property type="molecule type" value="Genomic_DNA"/>
</dbReference>
<dbReference type="PANTHER" id="PTHR34068:SF2">
    <property type="entry name" value="UPF0145 PROTEIN SCO3412"/>
    <property type="match status" value="1"/>
</dbReference>
<protein>
    <recommendedName>
        <fullName evidence="2">UPF0145 protein AZF00_11710</fullName>
    </recommendedName>
</protein>
<dbReference type="AlphaFoldDB" id="A0A127M6T6"/>
<dbReference type="SUPFAM" id="SSF117782">
    <property type="entry name" value="YbjQ-like"/>
    <property type="match status" value="1"/>
</dbReference>
<name>A0A127M6T6_9GAMM</name>
<reference evidence="3 4" key="1">
    <citation type="submission" date="2015-12" db="EMBL/GenBank/DDBJ databases">
        <authorList>
            <person name="Shamseldin A."/>
            <person name="Moawad H."/>
            <person name="Abd El-Rahim W.M."/>
            <person name="Sadowsky M.J."/>
        </authorList>
    </citation>
    <scope>NUCLEOTIDE SEQUENCE [LARGE SCALE GENOMIC DNA]</scope>
    <source>
        <strain evidence="3 4">SM2</strain>
    </source>
</reference>
<evidence type="ECO:0000256" key="2">
    <source>
        <dbReference type="HAMAP-Rule" id="MF_00338"/>
    </source>
</evidence>
<dbReference type="HAMAP" id="MF_00338">
    <property type="entry name" value="UPF0145"/>
    <property type="match status" value="1"/>
</dbReference>
<accession>A0A127M6T6</accession>
<evidence type="ECO:0000313" key="3">
    <source>
        <dbReference type="EMBL" id="AMO68922.1"/>
    </source>
</evidence>
<dbReference type="Proteomes" id="UP000074119">
    <property type="component" value="Chromosome"/>
</dbReference>
<organism evidence="3 4">
    <name type="scientific">Zhongshania aliphaticivorans</name>
    <dbReference type="NCBI Taxonomy" id="1470434"/>
    <lineage>
        <taxon>Bacteria</taxon>
        <taxon>Pseudomonadati</taxon>
        <taxon>Pseudomonadota</taxon>
        <taxon>Gammaproteobacteria</taxon>
        <taxon>Cellvibrionales</taxon>
        <taxon>Spongiibacteraceae</taxon>
        <taxon>Zhongshania</taxon>
    </lineage>
</organism>
<evidence type="ECO:0000256" key="1">
    <source>
        <dbReference type="ARBA" id="ARBA00010751"/>
    </source>
</evidence>
<dbReference type="STRING" id="1470434.AZF00_11710"/>
<dbReference type="InterPro" id="IPR035439">
    <property type="entry name" value="UPF0145_dom_sf"/>
</dbReference>
<dbReference type="InterPro" id="IPR002765">
    <property type="entry name" value="UPF0145_YbjQ-like"/>
</dbReference>
<comment type="similarity">
    <text evidence="1 2">Belongs to the UPF0145 family.</text>
</comment>
<dbReference type="Pfam" id="PF01906">
    <property type="entry name" value="YbjQ_1"/>
    <property type="match status" value="1"/>
</dbReference>
<sequence>MEALFQIGVFALLLGLGFIFGRRAEAKHYKSIFAREDALRGVIVSTDRFPPVEFMNHHSGLVSGNVVISVDYFKVVSAGLRGIVGGRIRSYETLLDRARREALLRMQEQAHAAGAEAIINTKIETSRISGNGNKGIASVEVLAYGTALIPQPAKTGLG</sequence>